<comment type="catalytic activity">
    <reaction evidence="1">
        <text>acetyl-CoA + phosphate = acetyl phosphate + CoA</text>
        <dbReference type="Rhea" id="RHEA:19521"/>
        <dbReference type="ChEBI" id="CHEBI:22191"/>
        <dbReference type="ChEBI" id="CHEBI:43474"/>
        <dbReference type="ChEBI" id="CHEBI:57287"/>
        <dbReference type="ChEBI" id="CHEBI:57288"/>
        <dbReference type="EC" id="2.3.1.8"/>
    </reaction>
</comment>
<dbReference type="GO" id="GO:0008959">
    <property type="term" value="F:phosphate acetyltransferase activity"/>
    <property type="evidence" value="ECO:0007669"/>
    <property type="project" value="UniProtKB-EC"/>
</dbReference>
<evidence type="ECO:0000256" key="5">
    <source>
        <dbReference type="ARBA" id="ARBA00021528"/>
    </source>
</evidence>
<comment type="similarity">
    <text evidence="3">Belongs to the phosphate acetyltransferase and butyryltransferase family.</text>
</comment>
<dbReference type="InterPro" id="IPR042112">
    <property type="entry name" value="P_AcTrfase_dom2"/>
</dbReference>
<dbReference type="InterPro" id="IPR002505">
    <property type="entry name" value="PTA_PTB"/>
</dbReference>
<dbReference type="OrthoDB" id="9805787at2"/>
<keyword evidence="11" id="KW-1185">Reference proteome</keyword>
<dbReference type="PIRSF" id="PIRSF000428">
    <property type="entry name" value="P_Ac_trans"/>
    <property type="match status" value="1"/>
</dbReference>
<protein>
    <recommendedName>
        <fullName evidence="5">Phosphate acetyltransferase</fullName>
        <ecNumber evidence="4">2.3.1.8</ecNumber>
    </recommendedName>
    <alternativeName>
        <fullName evidence="8">Phosphotransacetylase</fullName>
    </alternativeName>
</protein>
<evidence type="ECO:0000313" key="10">
    <source>
        <dbReference type="EMBL" id="TCL64289.1"/>
    </source>
</evidence>
<sequence>MDFLQVIKEKASAAQRRIILPESGDSRVLKAARQIVDQKLARITLIGEERQLPRQASDLRIDLSDLEIIEPAAHPKREQYVKTLYQLRREKGLSLDEARELLNNPLYFGTMMVYCGDMDGMVAGSISTTGNVLRPALQIIKTERRYQTVSGAFLIFVPDCILGEHGLFVFADCAVNVNPDSRTLAEIGIQAGHTARNLANFEPVISFLSFSTQGSASHEMVDKVREAVQIAREMEPSWAIDGEFQADAALIPAVGRQKAPGSPVAGKANVLVFPDLQSGNIGYKLVERLAKAVAIGPILQGMAKPVNDLSRGCNSDDIVNMVAITAVQAQATIRP</sequence>
<evidence type="ECO:0000256" key="4">
    <source>
        <dbReference type="ARBA" id="ARBA00012707"/>
    </source>
</evidence>
<dbReference type="NCBIfam" id="NF007233">
    <property type="entry name" value="PRK09653.1"/>
    <property type="match status" value="1"/>
</dbReference>
<comment type="pathway">
    <text evidence="2">Metabolic intermediate biosynthesis; acetyl-CoA biosynthesis; acetyl-CoA from acetate: step 2/2.</text>
</comment>
<keyword evidence="6" id="KW-0808">Transferase</keyword>
<evidence type="ECO:0000256" key="2">
    <source>
        <dbReference type="ARBA" id="ARBA00004989"/>
    </source>
</evidence>
<accession>A0A4R1REL5</accession>
<evidence type="ECO:0000256" key="1">
    <source>
        <dbReference type="ARBA" id="ARBA00000705"/>
    </source>
</evidence>
<dbReference type="PANTHER" id="PTHR43356:SF3">
    <property type="entry name" value="PHOSPHATE ACETYLTRANSFERASE"/>
    <property type="match status" value="1"/>
</dbReference>
<dbReference type="Proteomes" id="UP000295008">
    <property type="component" value="Unassembled WGS sequence"/>
</dbReference>
<dbReference type="SUPFAM" id="SSF53659">
    <property type="entry name" value="Isocitrate/Isopropylmalate dehydrogenase-like"/>
    <property type="match status" value="1"/>
</dbReference>
<comment type="caution">
    <text evidence="10">The sequence shown here is derived from an EMBL/GenBank/DDBJ whole genome shotgun (WGS) entry which is preliminary data.</text>
</comment>
<name>A0A4R1REL5_HYDET</name>
<evidence type="ECO:0000256" key="8">
    <source>
        <dbReference type="ARBA" id="ARBA00031108"/>
    </source>
</evidence>
<dbReference type="AlphaFoldDB" id="A0A4R1REL5"/>
<dbReference type="Gene3D" id="3.40.50.10750">
    <property type="entry name" value="Isocitrate/Isopropylmalate dehydrogenase-like"/>
    <property type="match status" value="1"/>
</dbReference>
<dbReference type="InterPro" id="IPR042113">
    <property type="entry name" value="P_AcTrfase_dom1"/>
</dbReference>
<feature type="domain" description="Phosphate acetyl/butaryl transferase" evidence="9">
    <location>
        <begin position="3"/>
        <end position="326"/>
    </location>
</feature>
<dbReference type="Gene3D" id="3.40.50.10950">
    <property type="match status" value="1"/>
</dbReference>
<dbReference type="Pfam" id="PF01515">
    <property type="entry name" value="PTA_PTB"/>
    <property type="match status" value="1"/>
</dbReference>
<evidence type="ECO:0000256" key="6">
    <source>
        <dbReference type="ARBA" id="ARBA00022679"/>
    </source>
</evidence>
<dbReference type="EMBL" id="SLUN01000019">
    <property type="protein sequence ID" value="TCL64289.1"/>
    <property type="molecule type" value="Genomic_DNA"/>
</dbReference>
<proteinExistence type="inferred from homology"/>
<dbReference type="InterPro" id="IPR012147">
    <property type="entry name" value="P_Ac_Bu_trans"/>
</dbReference>
<dbReference type="NCBIfam" id="TIGR00651">
    <property type="entry name" value="pta"/>
    <property type="match status" value="1"/>
</dbReference>
<dbReference type="PANTHER" id="PTHR43356">
    <property type="entry name" value="PHOSPHATE ACETYLTRANSFERASE"/>
    <property type="match status" value="1"/>
</dbReference>
<dbReference type="InterPro" id="IPR050500">
    <property type="entry name" value="Phos_Acetyltrans/Butyryltrans"/>
</dbReference>
<keyword evidence="7" id="KW-0012">Acyltransferase</keyword>
<evidence type="ECO:0000256" key="7">
    <source>
        <dbReference type="ARBA" id="ARBA00023315"/>
    </source>
</evidence>
<reference evidence="10 11" key="1">
    <citation type="submission" date="2019-03" db="EMBL/GenBank/DDBJ databases">
        <title>Genomic Encyclopedia of Type Strains, Phase IV (KMG-IV): sequencing the most valuable type-strain genomes for metagenomic binning, comparative biology and taxonomic classification.</title>
        <authorList>
            <person name="Goeker M."/>
        </authorList>
    </citation>
    <scope>NUCLEOTIDE SEQUENCE [LARGE SCALE GENOMIC DNA]</scope>
    <source>
        <strain evidence="10 11">LX-B</strain>
    </source>
</reference>
<evidence type="ECO:0000259" key="9">
    <source>
        <dbReference type="Pfam" id="PF01515"/>
    </source>
</evidence>
<dbReference type="InterPro" id="IPR004614">
    <property type="entry name" value="P_AcTrfase"/>
</dbReference>
<dbReference type="EC" id="2.3.1.8" evidence="4"/>
<evidence type="ECO:0000256" key="3">
    <source>
        <dbReference type="ARBA" id="ARBA00005656"/>
    </source>
</evidence>
<organism evidence="10 11">
    <name type="scientific">Hydrogenispora ethanolica</name>
    <dbReference type="NCBI Taxonomy" id="1082276"/>
    <lineage>
        <taxon>Bacteria</taxon>
        <taxon>Bacillati</taxon>
        <taxon>Bacillota</taxon>
        <taxon>Hydrogenispora</taxon>
    </lineage>
</organism>
<dbReference type="RefSeq" id="WP_132015236.1">
    <property type="nucleotide sequence ID" value="NZ_SLUN01000019.1"/>
</dbReference>
<gene>
    <name evidence="10" type="ORF">EDC14_101995</name>
</gene>
<evidence type="ECO:0000313" key="11">
    <source>
        <dbReference type="Proteomes" id="UP000295008"/>
    </source>
</evidence>